<dbReference type="PANTHER" id="PTHR42756:SF1">
    <property type="entry name" value="TRANSCRIPTIONAL REPRESSOR OF EMRAB OPERON"/>
    <property type="match status" value="1"/>
</dbReference>
<evidence type="ECO:0000259" key="4">
    <source>
        <dbReference type="PROSITE" id="PS50995"/>
    </source>
</evidence>
<dbReference type="SUPFAM" id="SSF46785">
    <property type="entry name" value="Winged helix' DNA-binding domain"/>
    <property type="match status" value="1"/>
</dbReference>
<name>A0ABZ0L7Z9_9BACL</name>
<evidence type="ECO:0000256" key="2">
    <source>
        <dbReference type="ARBA" id="ARBA00023125"/>
    </source>
</evidence>
<dbReference type="RefSeq" id="WP_317969988.1">
    <property type="nucleotide sequence ID" value="NZ_CP129118.1"/>
</dbReference>
<sequence length="142" mass="16231">MDGKCENQAYLLLMKTNKAIQERIRLEMITNGLNVTEFSVLEVLYLNGKQTMHQIGDSILVSSGSLTYVINKLEQKGLLKRNACLNDRRVIHVELTNDGISLMNEIMPDHRNFINYMFESLNEEESQTIVKLLGKVSERVNA</sequence>
<gene>
    <name evidence="5" type="ORF">QWT69_06125</name>
</gene>
<proteinExistence type="predicted"/>
<evidence type="ECO:0000313" key="5">
    <source>
        <dbReference type="EMBL" id="WOV88681.1"/>
    </source>
</evidence>
<keyword evidence="2" id="KW-0238">DNA-binding</keyword>
<dbReference type="SMART" id="SM00347">
    <property type="entry name" value="HTH_MARR"/>
    <property type="match status" value="1"/>
</dbReference>
<accession>A0ABZ0L7Z9</accession>
<dbReference type="Proteomes" id="UP001303902">
    <property type="component" value="Chromosome"/>
</dbReference>
<evidence type="ECO:0000256" key="1">
    <source>
        <dbReference type="ARBA" id="ARBA00023015"/>
    </source>
</evidence>
<dbReference type="EMBL" id="CP129118">
    <property type="protein sequence ID" value="WOV88681.1"/>
    <property type="molecule type" value="Genomic_DNA"/>
</dbReference>
<keyword evidence="6" id="KW-1185">Reference proteome</keyword>
<feature type="domain" description="HTH marR-type" evidence="4">
    <location>
        <begin position="6"/>
        <end position="138"/>
    </location>
</feature>
<dbReference type="InterPro" id="IPR023187">
    <property type="entry name" value="Tscrpt_reg_MarR-type_CS"/>
</dbReference>
<dbReference type="Gene3D" id="1.10.10.10">
    <property type="entry name" value="Winged helix-like DNA-binding domain superfamily/Winged helix DNA-binding domain"/>
    <property type="match status" value="1"/>
</dbReference>
<reference evidence="5 6" key="1">
    <citation type="submission" date="2023-06" db="EMBL/GenBank/DDBJ databases">
        <title>Sporosarcina sp. nov., isolated from Korean tranditional fermented seafood 'Jeotgal'.</title>
        <authorList>
            <person name="Yang A.I."/>
            <person name="Shin N.-R."/>
        </authorList>
    </citation>
    <scope>NUCLEOTIDE SEQUENCE [LARGE SCALE GENOMIC DNA]</scope>
    <source>
        <strain evidence="5 6">T2O-4</strain>
    </source>
</reference>
<dbReference type="InterPro" id="IPR036388">
    <property type="entry name" value="WH-like_DNA-bd_sf"/>
</dbReference>
<dbReference type="InterPro" id="IPR036390">
    <property type="entry name" value="WH_DNA-bd_sf"/>
</dbReference>
<keyword evidence="3" id="KW-0804">Transcription</keyword>
<dbReference type="PANTHER" id="PTHR42756">
    <property type="entry name" value="TRANSCRIPTIONAL REGULATOR, MARR"/>
    <property type="match status" value="1"/>
</dbReference>
<dbReference type="InterPro" id="IPR000835">
    <property type="entry name" value="HTH_MarR-typ"/>
</dbReference>
<evidence type="ECO:0000313" key="6">
    <source>
        <dbReference type="Proteomes" id="UP001303902"/>
    </source>
</evidence>
<dbReference type="PROSITE" id="PS50995">
    <property type="entry name" value="HTH_MARR_2"/>
    <property type="match status" value="1"/>
</dbReference>
<protein>
    <submittedName>
        <fullName evidence="5">MarR family transcriptional regulator</fullName>
    </submittedName>
</protein>
<dbReference type="PRINTS" id="PR00598">
    <property type="entry name" value="HTHMARR"/>
</dbReference>
<dbReference type="PROSITE" id="PS01117">
    <property type="entry name" value="HTH_MARR_1"/>
    <property type="match status" value="1"/>
</dbReference>
<keyword evidence="1" id="KW-0805">Transcription regulation</keyword>
<organism evidence="5 6">
    <name type="scientific">Sporosarcina oncorhynchi</name>
    <dbReference type="NCBI Taxonomy" id="3056444"/>
    <lineage>
        <taxon>Bacteria</taxon>
        <taxon>Bacillati</taxon>
        <taxon>Bacillota</taxon>
        <taxon>Bacilli</taxon>
        <taxon>Bacillales</taxon>
        <taxon>Caryophanaceae</taxon>
        <taxon>Sporosarcina</taxon>
    </lineage>
</organism>
<evidence type="ECO:0000256" key="3">
    <source>
        <dbReference type="ARBA" id="ARBA00023163"/>
    </source>
</evidence>
<dbReference type="Pfam" id="PF01047">
    <property type="entry name" value="MarR"/>
    <property type="match status" value="1"/>
</dbReference>